<comment type="subcellular location">
    <subcellularLocation>
        <location evidence="1 4">Cytoplasm</location>
    </subcellularLocation>
</comment>
<dbReference type="EMBL" id="CP021354">
    <property type="protein sequence ID" value="AWK72638.1"/>
    <property type="molecule type" value="Genomic_DNA"/>
</dbReference>
<evidence type="ECO:0000313" key="7">
    <source>
        <dbReference type="Proteomes" id="UP000245711"/>
    </source>
</evidence>
<dbReference type="InterPro" id="IPR012340">
    <property type="entry name" value="NA-bd_OB-fold"/>
</dbReference>
<evidence type="ECO:0000259" key="5">
    <source>
        <dbReference type="PROSITE" id="PS51857"/>
    </source>
</evidence>
<evidence type="ECO:0000313" key="6">
    <source>
        <dbReference type="EMBL" id="AWK72638.1"/>
    </source>
</evidence>
<name>A0A2S2BVU0_9NOCA</name>
<dbReference type="PANTHER" id="PTHR11544">
    <property type="entry name" value="COLD SHOCK DOMAIN CONTAINING PROTEINS"/>
    <property type="match status" value="1"/>
</dbReference>
<proteinExistence type="predicted"/>
<dbReference type="Proteomes" id="UP000245711">
    <property type="component" value="Chromosome"/>
</dbReference>
<dbReference type="PROSITE" id="PS51857">
    <property type="entry name" value="CSD_2"/>
    <property type="match status" value="1"/>
</dbReference>
<dbReference type="CDD" id="cd04458">
    <property type="entry name" value="CSP_CDS"/>
    <property type="match status" value="1"/>
</dbReference>
<dbReference type="AlphaFoldDB" id="A0A2S2BVU0"/>
<gene>
    <name evidence="6" type="ORF">CBI38_14750</name>
</gene>
<dbReference type="GO" id="GO:0003676">
    <property type="term" value="F:nucleic acid binding"/>
    <property type="evidence" value="ECO:0007669"/>
    <property type="project" value="InterPro"/>
</dbReference>
<keyword evidence="7" id="KW-1185">Reference proteome</keyword>
<evidence type="ECO:0000256" key="2">
    <source>
        <dbReference type="ARBA" id="ARBA00022490"/>
    </source>
</evidence>
<keyword evidence="2" id="KW-0963">Cytoplasm</keyword>
<dbReference type="Pfam" id="PF00313">
    <property type="entry name" value="CSD"/>
    <property type="match status" value="1"/>
</dbReference>
<evidence type="ECO:0000256" key="1">
    <source>
        <dbReference type="ARBA" id="ARBA00004496"/>
    </source>
</evidence>
<dbReference type="OrthoDB" id="9810590at2"/>
<dbReference type="GO" id="GO:0005737">
    <property type="term" value="C:cytoplasm"/>
    <property type="evidence" value="ECO:0007669"/>
    <property type="project" value="UniProtKB-SubCell"/>
</dbReference>
<dbReference type="InterPro" id="IPR002059">
    <property type="entry name" value="CSP_DNA-bd"/>
</dbReference>
<accession>A0A2S2BVU0</accession>
<dbReference type="SMART" id="SM00357">
    <property type="entry name" value="CSP"/>
    <property type="match status" value="1"/>
</dbReference>
<dbReference type="InterPro" id="IPR050181">
    <property type="entry name" value="Cold_shock_domain"/>
</dbReference>
<reference evidence="6 7" key="1">
    <citation type="submission" date="2017-05" db="EMBL/GenBank/DDBJ databases">
        <title>Isolation of Rhodococcus sp. S2-17 biodegrading of BP-3.</title>
        <authorList>
            <person name="Lee Y."/>
            <person name="Kim K.H."/>
            <person name="Chun B.H."/>
            <person name="Jung H.S."/>
            <person name="Jeon C.O."/>
        </authorList>
    </citation>
    <scope>NUCLEOTIDE SEQUENCE [LARGE SCALE GENOMIC DNA]</scope>
    <source>
        <strain evidence="6 7">S2-17</strain>
    </source>
</reference>
<dbReference type="PRINTS" id="PR00050">
    <property type="entry name" value="COLDSHOCK"/>
</dbReference>
<dbReference type="InterPro" id="IPR019844">
    <property type="entry name" value="CSD_CS"/>
</dbReference>
<dbReference type="InterPro" id="IPR011129">
    <property type="entry name" value="CSD"/>
</dbReference>
<dbReference type="FunFam" id="2.40.50.140:FF:000006">
    <property type="entry name" value="Cold shock protein CspC"/>
    <property type="match status" value="1"/>
</dbReference>
<organism evidence="6 7">
    <name type="scientific">Rhodococcus oxybenzonivorans</name>
    <dbReference type="NCBI Taxonomy" id="1990687"/>
    <lineage>
        <taxon>Bacteria</taxon>
        <taxon>Bacillati</taxon>
        <taxon>Actinomycetota</taxon>
        <taxon>Actinomycetes</taxon>
        <taxon>Mycobacteriales</taxon>
        <taxon>Nocardiaceae</taxon>
        <taxon>Rhodococcus</taxon>
    </lineage>
</organism>
<dbReference type="SUPFAM" id="SSF50249">
    <property type="entry name" value="Nucleic acid-binding proteins"/>
    <property type="match status" value="1"/>
</dbReference>
<evidence type="ECO:0000256" key="4">
    <source>
        <dbReference type="RuleBase" id="RU000408"/>
    </source>
</evidence>
<evidence type="ECO:0000256" key="3">
    <source>
        <dbReference type="ARBA" id="ARBA00070951"/>
    </source>
</evidence>
<dbReference type="RefSeq" id="WP_109329920.1">
    <property type="nucleotide sequence ID" value="NZ_CP021354.1"/>
</dbReference>
<sequence length="81" mass="8898">MSTGDTLARSTDRGLHTGTVRWFNEDQGFGFIAPDDGSEDVFVHISEIAGDGHRCLADGQTVRFEVCRTATGDQARNVRIR</sequence>
<feature type="domain" description="CSD" evidence="5">
    <location>
        <begin position="15"/>
        <end position="80"/>
    </location>
</feature>
<dbReference type="PROSITE" id="PS00352">
    <property type="entry name" value="CSD_1"/>
    <property type="match status" value="1"/>
</dbReference>
<protein>
    <recommendedName>
        <fullName evidence="3">Probable cold shock protein A</fullName>
    </recommendedName>
</protein>
<dbReference type="Gene3D" id="2.40.50.140">
    <property type="entry name" value="Nucleic acid-binding proteins"/>
    <property type="match status" value="1"/>
</dbReference>
<dbReference type="KEGG" id="roz:CBI38_14750"/>